<evidence type="ECO:0000313" key="1">
    <source>
        <dbReference type="EMBL" id="JAH11459.1"/>
    </source>
</evidence>
<accession>A0A0E9Q3Z1</accession>
<protein>
    <submittedName>
        <fullName evidence="1">Uncharacterized protein</fullName>
    </submittedName>
</protein>
<reference evidence="1" key="1">
    <citation type="submission" date="2014-11" db="EMBL/GenBank/DDBJ databases">
        <authorList>
            <person name="Amaro Gonzalez C."/>
        </authorList>
    </citation>
    <scope>NUCLEOTIDE SEQUENCE</scope>
</reference>
<proteinExistence type="predicted"/>
<dbReference type="AlphaFoldDB" id="A0A0E9Q3Z1"/>
<name>A0A0E9Q3Z1_ANGAN</name>
<reference evidence="1" key="2">
    <citation type="journal article" date="2015" name="Fish Shellfish Immunol.">
        <title>Early steps in the European eel (Anguilla anguilla)-Vibrio vulnificus interaction in the gills: Role of the RtxA13 toxin.</title>
        <authorList>
            <person name="Callol A."/>
            <person name="Pajuelo D."/>
            <person name="Ebbesson L."/>
            <person name="Teles M."/>
            <person name="MacKenzie S."/>
            <person name="Amaro C."/>
        </authorList>
    </citation>
    <scope>NUCLEOTIDE SEQUENCE</scope>
</reference>
<dbReference type="EMBL" id="GBXM01097118">
    <property type="protein sequence ID" value="JAH11459.1"/>
    <property type="molecule type" value="Transcribed_RNA"/>
</dbReference>
<sequence>MPSWKAGGLGQCFLWSSP</sequence>
<organism evidence="1">
    <name type="scientific">Anguilla anguilla</name>
    <name type="common">European freshwater eel</name>
    <name type="synonym">Muraena anguilla</name>
    <dbReference type="NCBI Taxonomy" id="7936"/>
    <lineage>
        <taxon>Eukaryota</taxon>
        <taxon>Metazoa</taxon>
        <taxon>Chordata</taxon>
        <taxon>Craniata</taxon>
        <taxon>Vertebrata</taxon>
        <taxon>Euteleostomi</taxon>
        <taxon>Actinopterygii</taxon>
        <taxon>Neopterygii</taxon>
        <taxon>Teleostei</taxon>
        <taxon>Anguilliformes</taxon>
        <taxon>Anguillidae</taxon>
        <taxon>Anguilla</taxon>
    </lineage>
</organism>